<evidence type="ECO:0000313" key="4">
    <source>
        <dbReference type="Proteomes" id="UP000005324"/>
    </source>
</evidence>
<sequence>MTKPAAARPPKRAAAPATLSPQGGLPGRPVLAATTPPAERLQLGGLDGLIGFQLRLAQEASFQAFARRSGDTALRPGRFAILAIIGANPGLSQTALGAAAGRDKSTLTPALADLEKRGLIRRQRQQQDRRSYALTLTPAGEATLGALSAHAAAHDAQLDALVGPENREAFLAILRRLVIGLGA</sequence>
<proteinExistence type="predicted"/>
<gene>
    <name evidence="3" type="ORF">HMPREF0731_2321</name>
</gene>
<dbReference type="InterPro" id="IPR036390">
    <property type="entry name" value="WH_DNA-bd_sf"/>
</dbReference>
<dbReference type="PANTHER" id="PTHR33164">
    <property type="entry name" value="TRANSCRIPTIONAL REGULATOR, MARR FAMILY"/>
    <property type="match status" value="1"/>
</dbReference>
<comment type="caution">
    <text evidence="3">The sequence shown here is derived from an EMBL/GenBank/DDBJ whole genome shotgun (WGS) entry which is preliminary data.</text>
</comment>
<dbReference type="RefSeq" id="WP_007006057.1">
    <property type="nucleotide sequence ID" value="NZ_GG770897.1"/>
</dbReference>
<reference evidence="3 4" key="1">
    <citation type="submission" date="2010-04" db="EMBL/GenBank/DDBJ databases">
        <authorList>
            <person name="Qin X."/>
            <person name="Bachman B."/>
            <person name="Battles P."/>
            <person name="Bell A."/>
            <person name="Bess C."/>
            <person name="Bickham C."/>
            <person name="Chaboub L."/>
            <person name="Chen D."/>
            <person name="Coyle M."/>
            <person name="Deiros D.R."/>
            <person name="Dinh H."/>
            <person name="Forbes L."/>
            <person name="Fowler G."/>
            <person name="Francisco L."/>
            <person name="Fu Q."/>
            <person name="Gubbala S."/>
            <person name="Hale W."/>
            <person name="Han Y."/>
            <person name="Hemphill L."/>
            <person name="Highlander S.K."/>
            <person name="Hirani K."/>
            <person name="Hogues M."/>
            <person name="Jackson L."/>
            <person name="Jakkamsetti A."/>
            <person name="Javaid M."/>
            <person name="Jiang H."/>
            <person name="Korchina V."/>
            <person name="Kovar C."/>
            <person name="Lara F."/>
            <person name="Lee S."/>
            <person name="Mata R."/>
            <person name="Mathew T."/>
            <person name="Moen C."/>
            <person name="Morales K."/>
            <person name="Munidasa M."/>
            <person name="Nazareth L."/>
            <person name="Ngo R."/>
            <person name="Nguyen L."/>
            <person name="Okwuonu G."/>
            <person name="Ongeri F."/>
            <person name="Patil S."/>
            <person name="Petrosino J."/>
            <person name="Pham C."/>
            <person name="Pham P."/>
            <person name="Pu L.-L."/>
            <person name="Puazo M."/>
            <person name="Raj R."/>
            <person name="Reid J."/>
            <person name="Rouhana J."/>
            <person name="Saada N."/>
            <person name="Shang Y."/>
            <person name="Simmons D."/>
            <person name="Thornton R."/>
            <person name="Warren J."/>
            <person name="Weissenberger G."/>
            <person name="Zhang J."/>
            <person name="Zhang L."/>
            <person name="Zhou C."/>
            <person name="Zhu D."/>
            <person name="Muzny D."/>
            <person name="Worley K."/>
            <person name="Gibbs R."/>
        </authorList>
    </citation>
    <scope>NUCLEOTIDE SEQUENCE [LARGE SCALE GENOMIC DNA]</scope>
    <source>
        <strain evidence="3 4">ATCC 49957</strain>
    </source>
</reference>
<organism evidence="3 4">
    <name type="scientific">Pseudoroseomonas cervicalis ATCC 49957</name>
    <dbReference type="NCBI Taxonomy" id="525371"/>
    <lineage>
        <taxon>Bacteria</taxon>
        <taxon>Pseudomonadati</taxon>
        <taxon>Pseudomonadota</taxon>
        <taxon>Alphaproteobacteria</taxon>
        <taxon>Acetobacterales</taxon>
        <taxon>Roseomonadaceae</taxon>
        <taxon>Roseomonas</taxon>
    </lineage>
</organism>
<dbReference type="PANTHER" id="PTHR33164:SF89">
    <property type="entry name" value="MARR FAMILY REGULATORY PROTEIN"/>
    <property type="match status" value="1"/>
</dbReference>
<dbReference type="AlphaFoldDB" id="D5RML0"/>
<evidence type="ECO:0000259" key="2">
    <source>
        <dbReference type="PROSITE" id="PS50995"/>
    </source>
</evidence>
<evidence type="ECO:0000313" key="3">
    <source>
        <dbReference type="EMBL" id="EFH11460.1"/>
    </source>
</evidence>
<dbReference type="PRINTS" id="PR00598">
    <property type="entry name" value="HTHMARR"/>
</dbReference>
<dbReference type="Proteomes" id="UP000005324">
    <property type="component" value="Unassembled WGS sequence"/>
</dbReference>
<keyword evidence="4" id="KW-1185">Reference proteome</keyword>
<feature type="region of interest" description="Disordered" evidence="1">
    <location>
        <begin position="1"/>
        <end position="32"/>
    </location>
</feature>
<accession>D5RML0</accession>
<feature type="compositionally biased region" description="Low complexity" evidence="1">
    <location>
        <begin position="1"/>
        <end position="17"/>
    </location>
</feature>
<feature type="domain" description="HTH marR-type" evidence="2">
    <location>
        <begin position="46"/>
        <end position="179"/>
    </location>
</feature>
<dbReference type="Pfam" id="PF01047">
    <property type="entry name" value="MarR"/>
    <property type="match status" value="1"/>
</dbReference>
<protein>
    <submittedName>
        <fullName evidence="3">Transcriptional regulator, MarR family</fullName>
    </submittedName>
</protein>
<dbReference type="SMART" id="SM00347">
    <property type="entry name" value="HTH_MARR"/>
    <property type="match status" value="1"/>
</dbReference>
<dbReference type="SUPFAM" id="SSF46785">
    <property type="entry name" value="Winged helix' DNA-binding domain"/>
    <property type="match status" value="1"/>
</dbReference>
<dbReference type="HOGENOM" id="CLU_083287_4_1_5"/>
<dbReference type="GO" id="GO:0006950">
    <property type="term" value="P:response to stress"/>
    <property type="evidence" value="ECO:0007669"/>
    <property type="project" value="TreeGrafter"/>
</dbReference>
<evidence type="ECO:0000256" key="1">
    <source>
        <dbReference type="SAM" id="MobiDB-lite"/>
    </source>
</evidence>
<dbReference type="InterPro" id="IPR036388">
    <property type="entry name" value="WH-like_DNA-bd_sf"/>
</dbReference>
<dbReference type="InterPro" id="IPR000835">
    <property type="entry name" value="HTH_MarR-typ"/>
</dbReference>
<name>D5RML0_9PROT</name>
<dbReference type="EMBL" id="ADVL01000381">
    <property type="protein sequence ID" value="EFH11460.1"/>
    <property type="molecule type" value="Genomic_DNA"/>
</dbReference>
<dbReference type="InterPro" id="IPR039422">
    <property type="entry name" value="MarR/SlyA-like"/>
</dbReference>
<dbReference type="PROSITE" id="PS50995">
    <property type="entry name" value="HTH_MARR_2"/>
    <property type="match status" value="1"/>
</dbReference>
<dbReference type="Gene3D" id="1.10.10.10">
    <property type="entry name" value="Winged helix-like DNA-binding domain superfamily/Winged helix DNA-binding domain"/>
    <property type="match status" value="1"/>
</dbReference>
<dbReference type="GO" id="GO:0003700">
    <property type="term" value="F:DNA-binding transcription factor activity"/>
    <property type="evidence" value="ECO:0007669"/>
    <property type="project" value="InterPro"/>
</dbReference>